<dbReference type="Proteomes" id="UP000887574">
    <property type="component" value="Unplaced"/>
</dbReference>
<evidence type="ECO:0000256" key="7">
    <source>
        <dbReference type="ARBA" id="ARBA00023224"/>
    </source>
</evidence>
<evidence type="ECO:0000313" key="11">
    <source>
        <dbReference type="Proteomes" id="UP000887574"/>
    </source>
</evidence>
<feature type="transmembrane region" description="Helical" evidence="9">
    <location>
        <begin position="263"/>
        <end position="288"/>
    </location>
</feature>
<evidence type="ECO:0000256" key="4">
    <source>
        <dbReference type="ARBA" id="ARBA00023040"/>
    </source>
</evidence>
<feature type="transmembrane region" description="Helical" evidence="9">
    <location>
        <begin position="309"/>
        <end position="335"/>
    </location>
</feature>
<keyword evidence="5 9" id="KW-0472">Membrane</keyword>
<feature type="domain" description="G-protein coupled receptors family 1 profile" evidence="10">
    <location>
        <begin position="177"/>
        <end position="368"/>
    </location>
</feature>
<dbReference type="WBParaSite" id="jg249">
    <property type="protein sequence ID" value="jg249"/>
    <property type="gene ID" value="jg249"/>
</dbReference>
<keyword evidence="3 9" id="KW-1133">Transmembrane helix</keyword>
<proteinExistence type="inferred from homology"/>
<evidence type="ECO:0000313" key="12">
    <source>
        <dbReference type="WBParaSite" id="jg249"/>
    </source>
</evidence>
<dbReference type="Gene3D" id="1.20.1070.10">
    <property type="entry name" value="Rhodopsin 7-helix transmembrane proteins"/>
    <property type="match status" value="1"/>
</dbReference>
<evidence type="ECO:0000256" key="6">
    <source>
        <dbReference type="ARBA" id="ARBA00023170"/>
    </source>
</evidence>
<evidence type="ECO:0000256" key="2">
    <source>
        <dbReference type="ARBA" id="ARBA00022692"/>
    </source>
</evidence>
<dbReference type="PANTHER" id="PTHR45695:SF15">
    <property type="entry name" value="OPSIN RH2"/>
    <property type="match status" value="1"/>
</dbReference>
<dbReference type="AlphaFoldDB" id="A0A915DYT1"/>
<protein>
    <submittedName>
        <fullName evidence="12">G-protein coupled receptors family 1 profile domain-containing protein</fullName>
    </submittedName>
</protein>
<evidence type="ECO:0000256" key="1">
    <source>
        <dbReference type="ARBA" id="ARBA00004141"/>
    </source>
</evidence>
<reference evidence="12" key="1">
    <citation type="submission" date="2022-11" db="UniProtKB">
        <authorList>
            <consortium name="WormBaseParasite"/>
        </authorList>
    </citation>
    <scope>IDENTIFICATION</scope>
</reference>
<comment type="similarity">
    <text evidence="8">Belongs to the G-protein coupled receptor 1 family.</text>
</comment>
<sequence length="435" mass="49169">MYSLVDTGVATTSWGSEGVLLSTFAPIVTVAGSRSIPTTTTSVPAATEAAYNDEDYLNALSDDDYIDFVANFLRPTFIECCFVLVFLMLMLVGIVGNCMVVWVVSRNRSMVILLLIQTNFITQPALDIHEPVLNKSSAVRSSCACVLSTTDSDQRCDQDFLVFGAFLQGYALFQNCSVYVSVLTLICISVERWKAISNPLAIPFWRTHQVICVLWLISGTLSIPEPLTLKIYSADYARKNLSTTWGTRCKESWSAEFQQKYQLIQTITLFITPLLIISGFCIHMSIILKRKALQIGARQLRDRKRAIKMLVFVVLIFAISYMPVHLHNIATAFHIEPQDEPNLTMIAFRKFIPRFMSYSSSVLNPILYNFMSEKFRKEFRRACCLGVSSKLEKQQQQQQLHKQSLDLRRSMRYSSVVVNSSGNNTLHSLNNHGLQ</sequence>
<name>A0A915DYT1_9BILA</name>
<keyword evidence="7 8" id="KW-0807">Transducer</keyword>
<evidence type="ECO:0000256" key="8">
    <source>
        <dbReference type="RuleBase" id="RU000688"/>
    </source>
</evidence>
<dbReference type="InterPro" id="IPR000276">
    <property type="entry name" value="GPCR_Rhodpsn"/>
</dbReference>
<keyword evidence="11" id="KW-1185">Reference proteome</keyword>
<dbReference type="PANTHER" id="PTHR45695">
    <property type="entry name" value="LEUCOKININ RECEPTOR-RELATED"/>
    <property type="match status" value="1"/>
</dbReference>
<keyword evidence="2 8" id="KW-0812">Transmembrane</keyword>
<keyword evidence="6 8" id="KW-0675">Receptor</keyword>
<dbReference type="GO" id="GO:0005886">
    <property type="term" value="C:plasma membrane"/>
    <property type="evidence" value="ECO:0007669"/>
    <property type="project" value="TreeGrafter"/>
</dbReference>
<keyword evidence="4 8" id="KW-0297">G-protein coupled receptor</keyword>
<accession>A0A915DYT1</accession>
<comment type="subcellular location">
    <subcellularLocation>
        <location evidence="1">Membrane</location>
        <topology evidence="1">Multi-pass membrane protein</topology>
    </subcellularLocation>
</comment>
<dbReference type="SUPFAM" id="SSF81321">
    <property type="entry name" value="Family A G protein-coupled receptor-like"/>
    <property type="match status" value="1"/>
</dbReference>
<evidence type="ECO:0000256" key="3">
    <source>
        <dbReference type="ARBA" id="ARBA00022989"/>
    </source>
</evidence>
<dbReference type="GO" id="GO:0004930">
    <property type="term" value="F:G protein-coupled receptor activity"/>
    <property type="evidence" value="ECO:0007669"/>
    <property type="project" value="UniProtKB-KW"/>
</dbReference>
<feature type="transmembrane region" description="Helical" evidence="9">
    <location>
        <begin position="81"/>
        <end position="104"/>
    </location>
</feature>
<evidence type="ECO:0000259" key="10">
    <source>
        <dbReference type="PROSITE" id="PS50262"/>
    </source>
</evidence>
<dbReference type="PRINTS" id="PR00237">
    <property type="entry name" value="GPCRRHODOPSN"/>
</dbReference>
<evidence type="ECO:0000256" key="5">
    <source>
        <dbReference type="ARBA" id="ARBA00023136"/>
    </source>
</evidence>
<evidence type="ECO:0000256" key="9">
    <source>
        <dbReference type="SAM" id="Phobius"/>
    </source>
</evidence>
<feature type="transmembrane region" description="Helical" evidence="9">
    <location>
        <begin position="355"/>
        <end position="371"/>
    </location>
</feature>
<organism evidence="11 12">
    <name type="scientific">Ditylenchus dipsaci</name>
    <dbReference type="NCBI Taxonomy" id="166011"/>
    <lineage>
        <taxon>Eukaryota</taxon>
        <taxon>Metazoa</taxon>
        <taxon>Ecdysozoa</taxon>
        <taxon>Nematoda</taxon>
        <taxon>Chromadorea</taxon>
        <taxon>Rhabditida</taxon>
        <taxon>Tylenchina</taxon>
        <taxon>Tylenchomorpha</taxon>
        <taxon>Sphaerularioidea</taxon>
        <taxon>Anguinidae</taxon>
        <taxon>Anguininae</taxon>
        <taxon>Ditylenchus</taxon>
    </lineage>
</organism>
<dbReference type="Pfam" id="PF00001">
    <property type="entry name" value="7tm_1"/>
    <property type="match status" value="1"/>
</dbReference>
<dbReference type="InterPro" id="IPR017452">
    <property type="entry name" value="GPCR_Rhodpsn_7TM"/>
</dbReference>
<dbReference type="PROSITE" id="PS00237">
    <property type="entry name" value="G_PROTEIN_RECEP_F1_1"/>
    <property type="match status" value="1"/>
</dbReference>
<dbReference type="PROSITE" id="PS50262">
    <property type="entry name" value="G_PROTEIN_RECEP_F1_2"/>
    <property type="match status" value="1"/>
</dbReference>